<evidence type="ECO:0000256" key="1">
    <source>
        <dbReference type="SAM" id="SignalP"/>
    </source>
</evidence>
<reference evidence="2 3" key="1">
    <citation type="submission" date="2019-09" db="EMBL/GenBank/DDBJ databases">
        <title>Bird 10,000 Genomes (B10K) Project - Family phase.</title>
        <authorList>
            <person name="Zhang G."/>
        </authorList>
    </citation>
    <scope>NUCLEOTIDE SEQUENCE [LARGE SCALE GENOMIC DNA]</scope>
    <source>
        <strain evidence="2">B10K-LSUMZ-16893</strain>
    </source>
</reference>
<comment type="caution">
    <text evidence="2">The sequence shown here is derived from an EMBL/GenBank/DDBJ whole genome shotgun (WGS) entry which is preliminary data.</text>
</comment>
<keyword evidence="3" id="KW-1185">Reference proteome</keyword>
<evidence type="ECO:0000313" key="2">
    <source>
        <dbReference type="EMBL" id="NXA44285.1"/>
    </source>
</evidence>
<evidence type="ECO:0000313" key="3">
    <source>
        <dbReference type="Proteomes" id="UP000533954"/>
    </source>
</evidence>
<dbReference type="AlphaFoldDB" id="A0A7K7VS74"/>
<feature type="signal peptide" evidence="1">
    <location>
        <begin position="1"/>
        <end position="16"/>
    </location>
</feature>
<dbReference type="EMBL" id="VZSX01001104">
    <property type="protein sequence ID" value="NXA44285.1"/>
    <property type="molecule type" value="Genomic_DNA"/>
</dbReference>
<dbReference type="Proteomes" id="UP000533954">
    <property type="component" value="Unassembled WGS sequence"/>
</dbReference>
<sequence>FARGAELRCALGVSKAVVVLLDLATKEVVFNCGCADVLGWSADGDALKLFYGRGDHVLLRADEG</sequence>
<keyword evidence="1" id="KW-0732">Signal</keyword>
<accession>A0A7K7VS74</accession>
<proteinExistence type="predicted"/>
<name>A0A7K7VS74_EUDEL</name>
<feature type="chain" id="PRO_5029604938" evidence="1">
    <location>
        <begin position="17"/>
        <end position="64"/>
    </location>
</feature>
<protein>
    <submittedName>
        <fullName evidence="2">SI1L3 protein</fullName>
    </submittedName>
</protein>
<organism evidence="2 3">
    <name type="scientific">Eudromia elegans</name>
    <name type="common">Elegant crested-tinamou</name>
    <dbReference type="NCBI Taxonomy" id="8805"/>
    <lineage>
        <taxon>Eukaryota</taxon>
        <taxon>Metazoa</taxon>
        <taxon>Chordata</taxon>
        <taxon>Craniata</taxon>
        <taxon>Vertebrata</taxon>
        <taxon>Euteleostomi</taxon>
        <taxon>Archelosauria</taxon>
        <taxon>Archosauria</taxon>
        <taxon>Dinosauria</taxon>
        <taxon>Saurischia</taxon>
        <taxon>Theropoda</taxon>
        <taxon>Coelurosauria</taxon>
        <taxon>Aves</taxon>
        <taxon>Palaeognathae</taxon>
        <taxon>Tinamiformes</taxon>
        <taxon>Tinamidae</taxon>
        <taxon>Eudromia</taxon>
    </lineage>
</organism>
<feature type="non-terminal residue" evidence="2">
    <location>
        <position position="1"/>
    </location>
</feature>
<feature type="non-terminal residue" evidence="2">
    <location>
        <position position="64"/>
    </location>
</feature>
<dbReference type="OrthoDB" id="9141161at2759"/>
<gene>
    <name evidence="2" type="primary">Sipa1l3</name>
    <name evidence="2" type="ORF">EUDELE_R14698</name>
</gene>